<comment type="similarity">
    <text evidence="1">Belongs to the AHA1 family.</text>
</comment>
<dbReference type="Pfam" id="PF08327">
    <property type="entry name" value="AHSA1"/>
    <property type="match status" value="1"/>
</dbReference>
<keyword evidence="4" id="KW-1185">Reference proteome</keyword>
<dbReference type="Proteomes" id="UP001596241">
    <property type="component" value="Unassembled WGS sequence"/>
</dbReference>
<reference evidence="4" key="1">
    <citation type="journal article" date="2019" name="Int. J. Syst. Evol. Microbiol.">
        <title>The Global Catalogue of Microorganisms (GCM) 10K type strain sequencing project: providing services to taxonomists for standard genome sequencing and annotation.</title>
        <authorList>
            <consortium name="The Broad Institute Genomics Platform"/>
            <consortium name="The Broad Institute Genome Sequencing Center for Infectious Disease"/>
            <person name="Wu L."/>
            <person name="Ma J."/>
        </authorList>
    </citation>
    <scope>NUCLEOTIDE SEQUENCE [LARGE SCALE GENOMIC DNA]</scope>
    <source>
        <strain evidence="4">CGMCC 1.15809</strain>
    </source>
</reference>
<comment type="caution">
    <text evidence="3">The sequence shown here is derived from an EMBL/GenBank/DDBJ whole genome shotgun (WGS) entry which is preliminary data.</text>
</comment>
<gene>
    <name evidence="3" type="ORF">ACFP3M_24195</name>
</gene>
<dbReference type="SUPFAM" id="SSF55961">
    <property type="entry name" value="Bet v1-like"/>
    <property type="match status" value="1"/>
</dbReference>
<dbReference type="Gene3D" id="3.30.530.20">
    <property type="match status" value="1"/>
</dbReference>
<dbReference type="InterPro" id="IPR023393">
    <property type="entry name" value="START-like_dom_sf"/>
</dbReference>
<dbReference type="EMBL" id="JBHSPW010000012">
    <property type="protein sequence ID" value="MFC5895898.1"/>
    <property type="molecule type" value="Genomic_DNA"/>
</dbReference>
<evidence type="ECO:0000313" key="4">
    <source>
        <dbReference type="Proteomes" id="UP001596241"/>
    </source>
</evidence>
<dbReference type="RefSeq" id="WP_345078402.1">
    <property type="nucleotide sequence ID" value="NZ_BAAAWG010000002.1"/>
</dbReference>
<organism evidence="3 4">
    <name type="scientific">Streptomyces ramulosus</name>
    <dbReference type="NCBI Taxonomy" id="47762"/>
    <lineage>
        <taxon>Bacteria</taxon>
        <taxon>Bacillati</taxon>
        <taxon>Actinomycetota</taxon>
        <taxon>Actinomycetes</taxon>
        <taxon>Kitasatosporales</taxon>
        <taxon>Streptomycetaceae</taxon>
        <taxon>Streptomyces</taxon>
    </lineage>
</organism>
<feature type="domain" description="Activator of Hsp90 ATPase homologue 1/2-like C-terminal" evidence="2">
    <location>
        <begin position="18"/>
        <end position="152"/>
    </location>
</feature>
<sequence>MTEASGVPDLEMTRVMATSPDAIWTAWTDPAVIAQWWGPAGFTSTVRELNVADGGRFDVVMHAPDGTDFANVYVFEDVEPARRITYVHQGSEEWGLAPSRSVMLFEVEAQDAPRTRVTARSYYASDEDRRRHLEDFQAADGARQLLERLEEAARSRYAR</sequence>
<evidence type="ECO:0000259" key="2">
    <source>
        <dbReference type="Pfam" id="PF08327"/>
    </source>
</evidence>
<accession>A0ABW1FSR6</accession>
<evidence type="ECO:0000313" key="3">
    <source>
        <dbReference type="EMBL" id="MFC5895898.1"/>
    </source>
</evidence>
<protein>
    <submittedName>
        <fullName evidence="3">SRPBCC domain-containing protein</fullName>
    </submittedName>
</protein>
<evidence type="ECO:0000256" key="1">
    <source>
        <dbReference type="ARBA" id="ARBA00006817"/>
    </source>
</evidence>
<proteinExistence type="inferred from homology"/>
<name>A0ABW1FSR6_9ACTN</name>
<dbReference type="InterPro" id="IPR013538">
    <property type="entry name" value="ASHA1/2-like_C"/>
</dbReference>